<dbReference type="GO" id="GO:0031146">
    <property type="term" value="P:SCF-dependent proteasomal ubiquitin-dependent protein catabolic process"/>
    <property type="evidence" value="ECO:0000318"/>
    <property type="project" value="GO_Central"/>
</dbReference>
<dbReference type="PANTHER" id="PTHR31672">
    <property type="entry name" value="BNACNNG10540D PROTEIN"/>
    <property type="match status" value="1"/>
</dbReference>
<evidence type="ECO:0000256" key="1">
    <source>
        <dbReference type="ARBA" id="ARBA00022737"/>
    </source>
</evidence>
<evidence type="ECO:0000313" key="3">
    <source>
        <dbReference type="EMBL" id="PNR41180.1"/>
    </source>
</evidence>
<dbReference type="EnsemblPlants" id="Pp3c14_15770V3.1">
    <property type="protein sequence ID" value="Pp3c14_15770V3.1"/>
    <property type="gene ID" value="Pp3c14_15770"/>
</dbReference>
<keyword evidence="5" id="KW-1185">Reference proteome</keyword>
<dbReference type="RefSeq" id="XP_024395517.1">
    <property type="nucleotide sequence ID" value="XM_024539749.2"/>
</dbReference>
<proteinExistence type="predicted"/>
<dbReference type="AlphaFoldDB" id="A9TDG5"/>
<protein>
    <recommendedName>
        <fullName evidence="2">F-box domain-containing protein</fullName>
    </recommendedName>
</protein>
<dbReference type="PaxDb" id="3218-PP1S209_37V6.1"/>
<evidence type="ECO:0000313" key="5">
    <source>
        <dbReference type="Proteomes" id="UP000006727"/>
    </source>
</evidence>
<dbReference type="CDD" id="cd22157">
    <property type="entry name" value="F-box_AtFBW1-like"/>
    <property type="match status" value="1"/>
</dbReference>
<reference evidence="3 5" key="1">
    <citation type="journal article" date="2008" name="Science">
        <title>The Physcomitrella genome reveals evolutionary insights into the conquest of land by plants.</title>
        <authorList>
            <person name="Rensing S."/>
            <person name="Lang D."/>
            <person name="Zimmer A."/>
            <person name="Terry A."/>
            <person name="Salamov A."/>
            <person name="Shapiro H."/>
            <person name="Nishiyama T."/>
            <person name="Perroud P.-F."/>
            <person name="Lindquist E."/>
            <person name="Kamisugi Y."/>
            <person name="Tanahashi T."/>
            <person name="Sakakibara K."/>
            <person name="Fujita T."/>
            <person name="Oishi K."/>
            <person name="Shin-I T."/>
            <person name="Kuroki Y."/>
            <person name="Toyoda A."/>
            <person name="Suzuki Y."/>
            <person name="Hashimoto A."/>
            <person name="Yamaguchi K."/>
            <person name="Sugano A."/>
            <person name="Kohara Y."/>
            <person name="Fujiyama A."/>
            <person name="Anterola A."/>
            <person name="Aoki S."/>
            <person name="Ashton N."/>
            <person name="Barbazuk W.B."/>
            <person name="Barker E."/>
            <person name="Bennetzen J."/>
            <person name="Bezanilla M."/>
            <person name="Blankenship R."/>
            <person name="Cho S.H."/>
            <person name="Dutcher S."/>
            <person name="Estelle M."/>
            <person name="Fawcett J.A."/>
            <person name="Gundlach H."/>
            <person name="Hanada K."/>
            <person name="Heyl A."/>
            <person name="Hicks K.A."/>
            <person name="Hugh J."/>
            <person name="Lohr M."/>
            <person name="Mayer K."/>
            <person name="Melkozernov A."/>
            <person name="Murata T."/>
            <person name="Nelson D."/>
            <person name="Pils B."/>
            <person name="Prigge M."/>
            <person name="Reiss B."/>
            <person name="Renner T."/>
            <person name="Rombauts S."/>
            <person name="Rushton P."/>
            <person name="Sanderfoot A."/>
            <person name="Schween G."/>
            <person name="Shiu S.-H."/>
            <person name="Stueber K."/>
            <person name="Theodoulou F.L."/>
            <person name="Tu H."/>
            <person name="Van de Peer Y."/>
            <person name="Verrier P.J."/>
            <person name="Waters E."/>
            <person name="Wood A."/>
            <person name="Yang L."/>
            <person name="Cove D."/>
            <person name="Cuming A."/>
            <person name="Hasebe M."/>
            <person name="Lucas S."/>
            <person name="Mishler D.B."/>
            <person name="Reski R."/>
            <person name="Grigoriev I."/>
            <person name="Quatrano R.S."/>
            <person name="Boore J.L."/>
        </authorList>
    </citation>
    <scope>NUCLEOTIDE SEQUENCE [LARGE SCALE GENOMIC DNA]</scope>
    <source>
        <strain evidence="4 5">cv. Gransden 2004</strain>
    </source>
</reference>
<organism evidence="3">
    <name type="scientific">Physcomitrium patens</name>
    <name type="common">Spreading-leaved earth moss</name>
    <name type="synonym">Physcomitrella patens</name>
    <dbReference type="NCBI Taxonomy" id="3218"/>
    <lineage>
        <taxon>Eukaryota</taxon>
        <taxon>Viridiplantae</taxon>
        <taxon>Streptophyta</taxon>
        <taxon>Embryophyta</taxon>
        <taxon>Bryophyta</taxon>
        <taxon>Bryophytina</taxon>
        <taxon>Bryopsida</taxon>
        <taxon>Funariidae</taxon>
        <taxon>Funariales</taxon>
        <taxon>Funariaceae</taxon>
        <taxon>Physcomitrium</taxon>
    </lineage>
</organism>
<feature type="domain" description="F-box" evidence="2">
    <location>
        <begin position="36"/>
        <end position="81"/>
    </location>
</feature>
<gene>
    <name evidence="4" type="primary">LOC112291837</name>
    <name evidence="3" type="ORF">PHYPA_018583</name>
</gene>
<keyword evidence="1" id="KW-0677">Repeat</keyword>
<dbReference type="SUPFAM" id="SSF81383">
    <property type="entry name" value="F-box domain"/>
    <property type="match status" value="1"/>
</dbReference>
<dbReference type="FunFam" id="2.120.10.80:FF:000046">
    <property type="entry name" value="F-box/kelch-repeat protein At5g15710"/>
    <property type="match status" value="1"/>
</dbReference>
<dbReference type="InterPro" id="IPR050796">
    <property type="entry name" value="SCF_F-box_component"/>
</dbReference>
<dbReference type="eggNOG" id="ENOG502SID8">
    <property type="taxonomic scope" value="Eukaryota"/>
</dbReference>
<evidence type="ECO:0000259" key="2">
    <source>
        <dbReference type="PROSITE" id="PS50181"/>
    </source>
</evidence>
<dbReference type="Gramene" id="Pp3c14_15770V3.1">
    <property type="protein sequence ID" value="Pp3c14_15770V3.1"/>
    <property type="gene ID" value="Pp3c14_15770"/>
</dbReference>
<dbReference type="FunFam" id="1.20.1280.50:FF:000008">
    <property type="entry name" value="F-box only protein 6"/>
    <property type="match status" value="1"/>
</dbReference>
<dbReference type="InterPro" id="IPR006527">
    <property type="entry name" value="F-box-assoc_dom_typ1"/>
</dbReference>
<dbReference type="Pfam" id="PF00646">
    <property type="entry name" value="F-box"/>
    <property type="match status" value="1"/>
</dbReference>
<dbReference type="SUPFAM" id="SSF117281">
    <property type="entry name" value="Kelch motif"/>
    <property type="match status" value="1"/>
</dbReference>
<accession>A9TDG5</accession>
<reference evidence="3 5" key="2">
    <citation type="journal article" date="2018" name="Plant J.">
        <title>The Physcomitrella patens chromosome-scale assembly reveals moss genome structure and evolution.</title>
        <authorList>
            <person name="Lang D."/>
            <person name="Ullrich K.K."/>
            <person name="Murat F."/>
            <person name="Fuchs J."/>
            <person name="Jenkins J."/>
            <person name="Haas F.B."/>
            <person name="Piednoel M."/>
            <person name="Gundlach H."/>
            <person name="Van Bel M."/>
            <person name="Meyberg R."/>
            <person name="Vives C."/>
            <person name="Morata J."/>
            <person name="Symeonidi A."/>
            <person name="Hiss M."/>
            <person name="Muchero W."/>
            <person name="Kamisugi Y."/>
            <person name="Saleh O."/>
            <person name="Blanc G."/>
            <person name="Decker E.L."/>
            <person name="van Gessel N."/>
            <person name="Grimwood J."/>
            <person name="Hayes R.D."/>
            <person name="Graham S.W."/>
            <person name="Gunter L.E."/>
            <person name="McDaniel S.F."/>
            <person name="Hoernstein S.N.W."/>
            <person name="Larsson A."/>
            <person name="Li F.W."/>
            <person name="Perroud P.F."/>
            <person name="Phillips J."/>
            <person name="Ranjan P."/>
            <person name="Rokshar D.S."/>
            <person name="Rothfels C.J."/>
            <person name="Schneider L."/>
            <person name="Shu S."/>
            <person name="Stevenson D.W."/>
            <person name="Thummler F."/>
            <person name="Tillich M."/>
            <person name="Villarreal Aguilar J.C."/>
            <person name="Widiez T."/>
            <person name="Wong G.K."/>
            <person name="Wymore A."/>
            <person name="Zhang Y."/>
            <person name="Zimmer A.D."/>
            <person name="Quatrano R.S."/>
            <person name="Mayer K.F.X."/>
            <person name="Goodstein D."/>
            <person name="Casacuberta J.M."/>
            <person name="Vandepoele K."/>
            <person name="Reski R."/>
            <person name="Cuming A.C."/>
            <person name="Tuskan G.A."/>
            <person name="Maumus F."/>
            <person name="Salse J."/>
            <person name="Schmutz J."/>
            <person name="Rensing S.A."/>
        </authorList>
    </citation>
    <scope>NUCLEOTIDE SEQUENCE [LARGE SCALE GENOMIC DNA]</scope>
    <source>
        <strain evidence="4 5">cv. Gransden 2004</strain>
    </source>
</reference>
<dbReference type="InterPro" id="IPR015915">
    <property type="entry name" value="Kelch-typ_b-propeller"/>
</dbReference>
<dbReference type="SMART" id="SM00256">
    <property type="entry name" value="FBOX"/>
    <property type="match status" value="1"/>
</dbReference>
<dbReference type="Gramene" id="Pp3c14_15770V3.2">
    <property type="protein sequence ID" value="Pp3c14_15770V3.2"/>
    <property type="gene ID" value="Pp3c14_15770"/>
</dbReference>
<name>A9TDG5_PHYPA</name>
<dbReference type="HOGENOM" id="CLU_038778_2_1_1"/>
<reference evidence="4" key="3">
    <citation type="submission" date="2020-12" db="UniProtKB">
        <authorList>
            <consortium name="EnsemblPlants"/>
        </authorList>
    </citation>
    <scope>IDENTIFICATION</scope>
</reference>
<dbReference type="EMBL" id="ABEU02000014">
    <property type="protein sequence ID" value="PNR41180.1"/>
    <property type="molecule type" value="Genomic_DNA"/>
</dbReference>
<dbReference type="Gene3D" id="2.120.10.80">
    <property type="entry name" value="Kelch-type beta propeller"/>
    <property type="match status" value="1"/>
</dbReference>
<dbReference type="InterPro" id="IPR036047">
    <property type="entry name" value="F-box-like_dom_sf"/>
</dbReference>
<dbReference type="PROSITE" id="PS50181">
    <property type="entry name" value="FBOX"/>
    <property type="match status" value="1"/>
</dbReference>
<dbReference type="GeneID" id="112291837"/>
<dbReference type="Proteomes" id="UP000006727">
    <property type="component" value="Chromosome 14"/>
</dbReference>
<sequence length="393" mass="44549">MDAQQNKARKCLESDSISVEQDSAPTTCCQEVVMDPQLWSFFPEDLVDRVLAWLPLSSIFRLRAVCRTWNIITHTRGFVELYALTPSSKDAWILIFADRGYRVVSAYIPTQNKWHNIPLSFLPFDISDVTVAGGLLVFRLHEANGGSSVCVCNPVTSSWRKLPPMLGGWRDGLLGLVIDKQTCAYKIIVRSNLASVNSNGAVLRTEVYDSTTNLWICTNGLEDGITTGYAYCKGVLYFMTWETRSGVYGVYAYNLEQGTWSKVHVPIPDFMTCPHVVECQERLLMVGGFGRRPHFVTEGICVWELQPPTRDWVVVQNMPEGLFRDLLNNSSLLSFNCVGHGDRIFLSNRKTPRLIVIFDCADNSWQWVNSCVSHDLHPMYSWFSYYPRLDAAL</sequence>
<evidence type="ECO:0000313" key="4">
    <source>
        <dbReference type="EnsemblPlants" id="Pp3c14_15770V3.1"/>
    </source>
</evidence>
<dbReference type="PANTHER" id="PTHR31672:SF12">
    <property type="entry name" value="F-BOX DOMAIN-CONTAINING PROTEIN"/>
    <property type="match status" value="1"/>
</dbReference>
<dbReference type="EnsemblPlants" id="Pp3c14_15770V3.2">
    <property type="protein sequence ID" value="Pp3c14_15770V3.2"/>
    <property type="gene ID" value="Pp3c14_15770"/>
</dbReference>
<dbReference type="InterPro" id="IPR001810">
    <property type="entry name" value="F-box_dom"/>
</dbReference>
<dbReference type="OrthoDB" id="2095648at2759"/>
<dbReference type="GO" id="GO:0004842">
    <property type="term" value="F:ubiquitin-protein transferase activity"/>
    <property type="evidence" value="ECO:0000318"/>
    <property type="project" value="GO_Central"/>
</dbReference>
<dbReference type="Pfam" id="PF07734">
    <property type="entry name" value="FBA_1"/>
    <property type="match status" value="1"/>
</dbReference>